<reference evidence="4" key="1">
    <citation type="submission" date="2011-03" db="EMBL/GenBank/DDBJ databases">
        <title>Draft genome sequence of Brevundimonas diminuta.</title>
        <authorList>
            <person name="Brown P.J.B."/>
            <person name="Buechlein A."/>
            <person name="Hemmerich C."/>
            <person name="Brun Y.V."/>
        </authorList>
    </citation>
    <scope>NUCLEOTIDE SEQUENCE [LARGE SCALE GENOMIC DNA]</scope>
    <source>
        <strain evidence="4">C19</strain>
    </source>
</reference>
<dbReference type="STRING" id="715226.ABI_27600"/>
<evidence type="ECO:0000313" key="4">
    <source>
        <dbReference type="Proteomes" id="UP000006512"/>
    </source>
</evidence>
<proteinExistence type="predicted"/>
<evidence type="ECO:0000256" key="2">
    <source>
        <dbReference type="SAM" id="SignalP"/>
    </source>
</evidence>
<dbReference type="HOGENOM" id="CLU_1691895_0_0_5"/>
<dbReference type="AlphaFoldDB" id="F4QMA4"/>
<keyword evidence="2" id="KW-0732">Signal</keyword>
<name>F4QMA4_9CAUL</name>
<sequence length="155" mass="18030">MKTRNTLIALAVAASALTGMAAPAFADTGATVSVGYRDSNERGYRENERGYRDNERGGRWDDHRGGGRWDDRAENRIENRIDQIRHRIDQGRRNGQISRREGERLQYRLRDIVSLKRSYERSGRGLNRQEVATLEYRLDNLSGQVRSERHDVNRW</sequence>
<evidence type="ECO:0000313" key="3">
    <source>
        <dbReference type="EMBL" id="EGF91345.1"/>
    </source>
</evidence>
<dbReference type="EMBL" id="GL883078">
    <property type="protein sequence ID" value="EGF91345.1"/>
    <property type="molecule type" value="Genomic_DNA"/>
</dbReference>
<feature type="signal peptide" evidence="2">
    <location>
        <begin position="1"/>
        <end position="26"/>
    </location>
</feature>
<gene>
    <name evidence="3" type="ORF">ABI_27600</name>
</gene>
<evidence type="ECO:0000256" key="1">
    <source>
        <dbReference type="SAM" id="MobiDB-lite"/>
    </source>
</evidence>
<protein>
    <submittedName>
        <fullName evidence="3">17 kDa surface antigen</fullName>
    </submittedName>
</protein>
<feature type="chain" id="PRO_5003320964" evidence="2">
    <location>
        <begin position="27"/>
        <end position="155"/>
    </location>
</feature>
<dbReference type="RefSeq" id="WP_006273545.1">
    <property type="nucleotide sequence ID" value="NZ_GL883078.1"/>
</dbReference>
<feature type="region of interest" description="Disordered" evidence="1">
    <location>
        <begin position="41"/>
        <end position="67"/>
    </location>
</feature>
<accession>F4QMA4</accession>
<dbReference type="Proteomes" id="UP000006512">
    <property type="component" value="Unassembled WGS sequence"/>
</dbReference>
<keyword evidence="4" id="KW-1185">Reference proteome</keyword>
<dbReference type="OrthoDB" id="7173941at2"/>
<organism evidence="3 4">
    <name type="scientific">Asticcacaulis biprosthecium C19</name>
    <dbReference type="NCBI Taxonomy" id="715226"/>
    <lineage>
        <taxon>Bacteria</taxon>
        <taxon>Pseudomonadati</taxon>
        <taxon>Pseudomonadota</taxon>
        <taxon>Alphaproteobacteria</taxon>
        <taxon>Caulobacterales</taxon>
        <taxon>Caulobacteraceae</taxon>
        <taxon>Asticcacaulis</taxon>
    </lineage>
</organism>